<dbReference type="InterPro" id="IPR006075">
    <property type="entry name" value="Asn/Gln-tRNA_Trfase_suB/E_cat"/>
</dbReference>
<dbReference type="PANTHER" id="PTHR11659:SF0">
    <property type="entry name" value="GLUTAMYL-TRNA(GLN) AMIDOTRANSFERASE SUBUNIT B, MITOCHONDRIAL"/>
    <property type="match status" value="1"/>
</dbReference>
<name>A0A642UFR8_DIURU</name>
<dbReference type="EC" id="6.3.5.-" evidence="8"/>
<dbReference type="InterPro" id="IPR004413">
    <property type="entry name" value="GatB"/>
</dbReference>
<comment type="subunit">
    <text evidence="8">Subunit of the heterotrimeric GatFAB amidotransferase (AdT) complex, composed of A, B and F subunits.</text>
</comment>
<dbReference type="HAMAP" id="MF_00121">
    <property type="entry name" value="GatB"/>
    <property type="match status" value="1"/>
</dbReference>
<evidence type="ECO:0000313" key="11">
    <source>
        <dbReference type="Proteomes" id="UP000449547"/>
    </source>
</evidence>
<evidence type="ECO:0000256" key="7">
    <source>
        <dbReference type="ARBA" id="ARBA00047913"/>
    </source>
</evidence>
<dbReference type="GO" id="GO:0030956">
    <property type="term" value="C:glutamyl-tRNA(Gln) amidotransferase complex"/>
    <property type="evidence" value="ECO:0007669"/>
    <property type="project" value="UniProtKB-UniRule"/>
</dbReference>
<keyword evidence="6 8" id="KW-0496">Mitochondrion</keyword>
<comment type="catalytic activity">
    <reaction evidence="7 8">
        <text>L-glutamyl-tRNA(Gln) + L-glutamine + ATP + H2O = L-glutaminyl-tRNA(Gln) + L-glutamate + ADP + phosphate + H(+)</text>
        <dbReference type="Rhea" id="RHEA:17521"/>
        <dbReference type="Rhea" id="RHEA-COMP:9681"/>
        <dbReference type="Rhea" id="RHEA-COMP:9684"/>
        <dbReference type="ChEBI" id="CHEBI:15377"/>
        <dbReference type="ChEBI" id="CHEBI:15378"/>
        <dbReference type="ChEBI" id="CHEBI:29985"/>
        <dbReference type="ChEBI" id="CHEBI:30616"/>
        <dbReference type="ChEBI" id="CHEBI:43474"/>
        <dbReference type="ChEBI" id="CHEBI:58359"/>
        <dbReference type="ChEBI" id="CHEBI:78520"/>
        <dbReference type="ChEBI" id="CHEBI:78521"/>
        <dbReference type="ChEBI" id="CHEBI:456216"/>
    </reaction>
</comment>
<dbReference type="AlphaFoldDB" id="A0A642UFR8"/>
<proteinExistence type="inferred from homology"/>
<dbReference type="Pfam" id="PF02934">
    <property type="entry name" value="GatB_N"/>
    <property type="match status" value="1"/>
</dbReference>
<dbReference type="InterPro" id="IPR003789">
    <property type="entry name" value="Asn/Gln_tRNA_amidoTrase-B-like"/>
</dbReference>
<comment type="function">
    <text evidence="8">Allows the formation of correctly charged Gln-tRNA(Gln) through the transamidation of misacylated Glu-tRNA(Gln) in the mitochondria. The reaction takes place in the presence of glutamine and ATP through an activated gamma-phospho-Glu-tRNA(Gln).</text>
</comment>
<comment type="subcellular location">
    <subcellularLocation>
        <location evidence="8">Mitochondrion</location>
    </subcellularLocation>
</comment>
<comment type="similarity">
    <text evidence="1 8">Belongs to the GatB/GatE family. GatB subfamily.</text>
</comment>
<organism evidence="10 11">
    <name type="scientific">Diutina rugosa</name>
    <name type="common">Yeast</name>
    <name type="synonym">Candida rugosa</name>
    <dbReference type="NCBI Taxonomy" id="5481"/>
    <lineage>
        <taxon>Eukaryota</taxon>
        <taxon>Fungi</taxon>
        <taxon>Dikarya</taxon>
        <taxon>Ascomycota</taxon>
        <taxon>Saccharomycotina</taxon>
        <taxon>Pichiomycetes</taxon>
        <taxon>Debaryomycetaceae</taxon>
        <taxon>Diutina</taxon>
    </lineage>
</organism>
<dbReference type="OrthoDB" id="1722066at2759"/>
<evidence type="ECO:0000256" key="3">
    <source>
        <dbReference type="ARBA" id="ARBA00022741"/>
    </source>
</evidence>
<evidence type="ECO:0000256" key="8">
    <source>
        <dbReference type="HAMAP-Rule" id="MF_03147"/>
    </source>
</evidence>
<dbReference type="OMA" id="ARKWWMG"/>
<dbReference type="SMART" id="SM00845">
    <property type="entry name" value="GatB_Yqey"/>
    <property type="match status" value="1"/>
</dbReference>
<sequence>MLRRLHTSTRALAELRSNPDYRLKCGLEIHTQLQTKHKLFSLSPTSINAWPNSNVSYFDAGLPGTQPKLNPEAILLALKTAVALNCEIQSHSCFDRKHYFYPDQPLGYQITQHYHPIAKRGKLELNKQFDEVQIPKTIRIEQIQIEQDTGKTTHDDFDHTINIDLNRANTPLIELVTKPDFDTVDQVKAFVKKFQSLVRHIGVCTGDLETGAIRVDVNVSVNGYPRVEIKNLNSHSEISQSIMHEYWRQVELIKQDKSEELQQETRGWDGEKTILLRKKESSVDYRYFPDSELPHVILDPTIGDQIRATLPELPEELLRKLTSMPYNLELRYARHLVEHPYIMKFYFDLFDKMNNTKMVNNWVTQELPAAFSKMNEQWDFNIVSVDRVVEIMQLVASKKLSLTSARHLIYNMIKHKNEGSIGELIVKYDLAPPSESVSSEEINEAINEICEEIVNANEDVVAKIRRGQTKSMKYLVGLAMKETQGKIPAKDFENKFKMLIV</sequence>
<dbReference type="GO" id="GO:0070681">
    <property type="term" value="P:glutaminyl-tRNAGln biosynthesis via transamidation"/>
    <property type="evidence" value="ECO:0007669"/>
    <property type="project" value="UniProtKB-UniRule"/>
</dbReference>
<accession>A0A642UFR8</accession>
<dbReference type="NCBIfam" id="NF004012">
    <property type="entry name" value="PRK05477.1-2"/>
    <property type="match status" value="1"/>
</dbReference>
<dbReference type="Pfam" id="PF02637">
    <property type="entry name" value="GatB_Yqey"/>
    <property type="match status" value="1"/>
</dbReference>
<dbReference type="Proteomes" id="UP000449547">
    <property type="component" value="Unassembled WGS sequence"/>
</dbReference>
<dbReference type="InterPro" id="IPR014746">
    <property type="entry name" value="Gln_synth/guanido_kin_cat_dom"/>
</dbReference>
<keyword evidence="2 8" id="KW-0436">Ligase</keyword>
<evidence type="ECO:0000313" key="10">
    <source>
        <dbReference type="EMBL" id="KAA8898114.1"/>
    </source>
</evidence>
<evidence type="ECO:0000256" key="4">
    <source>
        <dbReference type="ARBA" id="ARBA00022840"/>
    </source>
</evidence>
<evidence type="ECO:0000256" key="5">
    <source>
        <dbReference type="ARBA" id="ARBA00022917"/>
    </source>
</evidence>
<dbReference type="SUPFAM" id="SSF89095">
    <property type="entry name" value="GatB/YqeY motif"/>
    <property type="match status" value="1"/>
</dbReference>
<keyword evidence="3 8" id="KW-0547">Nucleotide-binding</keyword>
<feature type="domain" description="Asn/Gln amidotransferase" evidence="9">
    <location>
        <begin position="348"/>
        <end position="500"/>
    </location>
</feature>
<dbReference type="PANTHER" id="PTHR11659">
    <property type="entry name" value="GLUTAMYL-TRNA GLN AMIDOTRANSFERASE SUBUNIT B MITOCHONDRIAL AND PROKARYOTIC PET112-RELATED"/>
    <property type="match status" value="1"/>
</dbReference>
<evidence type="ECO:0000256" key="1">
    <source>
        <dbReference type="ARBA" id="ARBA00005306"/>
    </source>
</evidence>
<keyword evidence="11" id="KW-1185">Reference proteome</keyword>
<dbReference type="VEuPathDB" id="FungiDB:DIURU_004969"/>
<evidence type="ECO:0000256" key="6">
    <source>
        <dbReference type="ARBA" id="ARBA00023128"/>
    </source>
</evidence>
<dbReference type="InterPro" id="IPR017958">
    <property type="entry name" value="Gln-tRNA_amidoTrfase_suB_CS"/>
</dbReference>
<reference evidence="10 11" key="1">
    <citation type="submission" date="2019-07" db="EMBL/GenBank/DDBJ databases">
        <title>Genome assembly of two rare yeast pathogens: Diutina rugosa and Trichomonascus ciferrii.</title>
        <authorList>
            <person name="Mixao V."/>
            <person name="Saus E."/>
            <person name="Hansen A."/>
            <person name="Lass-Flor C."/>
            <person name="Gabaldon T."/>
        </authorList>
    </citation>
    <scope>NUCLEOTIDE SEQUENCE [LARGE SCALE GENOMIC DNA]</scope>
    <source>
        <strain evidence="10 11">CBS 613</strain>
    </source>
</reference>
<evidence type="ECO:0000256" key="2">
    <source>
        <dbReference type="ARBA" id="ARBA00022598"/>
    </source>
</evidence>
<dbReference type="InterPro" id="IPR017959">
    <property type="entry name" value="Asn/Gln-tRNA_amidoTrfase_suB/E"/>
</dbReference>
<dbReference type="SUPFAM" id="SSF55931">
    <property type="entry name" value="Glutamine synthetase/guanido kinase"/>
    <property type="match status" value="1"/>
</dbReference>
<keyword evidence="4 8" id="KW-0067">ATP-binding</keyword>
<dbReference type="InterPro" id="IPR018027">
    <property type="entry name" value="Asn/Gln_amidotransferase"/>
</dbReference>
<dbReference type="GO" id="GO:0050567">
    <property type="term" value="F:glutaminyl-tRNA synthase (glutamine-hydrolyzing) activity"/>
    <property type="evidence" value="ECO:0007669"/>
    <property type="project" value="UniProtKB-UniRule"/>
</dbReference>
<dbReference type="InterPro" id="IPR023168">
    <property type="entry name" value="GatB_Yqey_C_2"/>
</dbReference>
<comment type="caution">
    <text evidence="10">The sequence shown here is derived from an EMBL/GenBank/DDBJ whole genome shotgun (WGS) entry which is preliminary data.</text>
</comment>
<dbReference type="NCBIfam" id="TIGR00133">
    <property type="entry name" value="gatB"/>
    <property type="match status" value="1"/>
</dbReference>
<dbReference type="Gene3D" id="1.10.10.410">
    <property type="match status" value="1"/>
</dbReference>
<keyword evidence="5 8" id="KW-0648">Protein biosynthesis</keyword>
<protein>
    <recommendedName>
        <fullName evidence="8">Glutamyl-tRNA(Gln) amidotransferase subunit B, mitochondrial</fullName>
        <shortName evidence="8">Glu-AdT subunit B</shortName>
        <ecNumber evidence="8">6.3.5.-</ecNumber>
    </recommendedName>
</protein>
<dbReference type="EMBL" id="SWFT01000149">
    <property type="protein sequence ID" value="KAA8898114.1"/>
    <property type="molecule type" value="Genomic_DNA"/>
</dbReference>
<dbReference type="GO" id="GO:0032543">
    <property type="term" value="P:mitochondrial translation"/>
    <property type="evidence" value="ECO:0007669"/>
    <property type="project" value="UniProtKB-UniRule"/>
</dbReference>
<dbReference type="PROSITE" id="PS01234">
    <property type="entry name" value="GATB"/>
    <property type="match status" value="1"/>
</dbReference>
<dbReference type="GO" id="GO:0005524">
    <property type="term" value="F:ATP binding"/>
    <property type="evidence" value="ECO:0007669"/>
    <property type="project" value="UniProtKB-KW"/>
</dbReference>
<gene>
    <name evidence="8" type="primary">PET112</name>
    <name evidence="10" type="ORF">DIURU_004969</name>
</gene>
<dbReference type="GO" id="GO:0005739">
    <property type="term" value="C:mitochondrion"/>
    <property type="evidence" value="ECO:0007669"/>
    <property type="project" value="UniProtKB-SubCell"/>
</dbReference>
<evidence type="ECO:0000259" key="9">
    <source>
        <dbReference type="SMART" id="SM00845"/>
    </source>
</evidence>